<evidence type="ECO:0000256" key="1">
    <source>
        <dbReference type="ARBA" id="ARBA00004141"/>
    </source>
</evidence>
<feature type="transmembrane region" description="Helical" evidence="5">
    <location>
        <begin position="93"/>
        <end position="116"/>
    </location>
</feature>
<keyword evidence="7" id="KW-1185">Reference proteome</keyword>
<reference evidence="6 7" key="1">
    <citation type="submission" date="2019-03" db="EMBL/GenBank/DDBJ databases">
        <title>Genomic Encyclopedia of Archaeal and Bacterial Type Strains, Phase II (KMG-II): from individual species to whole genera.</title>
        <authorList>
            <person name="Goeker M."/>
        </authorList>
    </citation>
    <scope>NUCLEOTIDE SEQUENCE [LARGE SCALE GENOMIC DNA]</scope>
    <source>
        <strain evidence="6 7">DSM 15388</strain>
    </source>
</reference>
<organism evidence="6 7">
    <name type="scientific">Reinekea marinisedimentorum</name>
    <dbReference type="NCBI Taxonomy" id="230495"/>
    <lineage>
        <taxon>Bacteria</taxon>
        <taxon>Pseudomonadati</taxon>
        <taxon>Pseudomonadota</taxon>
        <taxon>Gammaproteobacteria</taxon>
        <taxon>Oceanospirillales</taxon>
        <taxon>Saccharospirillaceae</taxon>
        <taxon>Reinekea</taxon>
    </lineage>
</organism>
<dbReference type="OrthoDB" id="9811701at2"/>
<evidence type="ECO:0000256" key="4">
    <source>
        <dbReference type="ARBA" id="ARBA00023136"/>
    </source>
</evidence>
<dbReference type="AlphaFoldDB" id="A0A4R3I3K0"/>
<feature type="transmembrane region" description="Helical" evidence="5">
    <location>
        <begin position="63"/>
        <end position="81"/>
    </location>
</feature>
<feature type="transmembrane region" description="Helical" evidence="5">
    <location>
        <begin position="203"/>
        <end position="228"/>
    </location>
</feature>
<sequence>MNTSVEMLLAISLTMGIYLAAEKLYVRLKRSALVHPVVISIFSLMGILALFDWDYARYQQDTYLISFLLGPATVALAIPLYEQMSLIKQMALPLMVACLVGAVVAAGSAALLSAVWTGDEIISLSMISKSVTTPIGMDISRVVGGSPSLAAGIIMFAGMLGSLFVPYATKRLGVKNDAIHGFAVGVTAHGFGTAQAFERSVQAGAFAGLAMSLTGIISAFLLPVMPLADWVVQLTR</sequence>
<comment type="caution">
    <text evidence="6">The sequence shown here is derived from an EMBL/GenBank/DDBJ whole genome shotgun (WGS) entry which is preliminary data.</text>
</comment>
<comment type="subcellular location">
    <subcellularLocation>
        <location evidence="1">Membrane</location>
        <topology evidence="1">Multi-pass membrane protein</topology>
    </subcellularLocation>
</comment>
<dbReference type="InterPro" id="IPR007300">
    <property type="entry name" value="CidB/LrgB"/>
</dbReference>
<evidence type="ECO:0000313" key="6">
    <source>
        <dbReference type="EMBL" id="TCS40405.1"/>
    </source>
</evidence>
<feature type="transmembrane region" description="Helical" evidence="5">
    <location>
        <begin position="149"/>
        <end position="167"/>
    </location>
</feature>
<dbReference type="PANTHER" id="PTHR30249:SF0">
    <property type="entry name" value="PLASTIDAL GLYCOLATE_GLYCERATE TRANSLOCATOR 1, CHLOROPLASTIC"/>
    <property type="match status" value="1"/>
</dbReference>
<feature type="transmembrane region" description="Helical" evidence="5">
    <location>
        <begin position="6"/>
        <end position="26"/>
    </location>
</feature>
<name>A0A4R3I3K0_9GAMM</name>
<keyword evidence="3 5" id="KW-1133">Transmembrane helix</keyword>
<dbReference type="GO" id="GO:0016787">
    <property type="term" value="F:hydrolase activity"/>
    <property type="evidence" value="ECO:0007669"/>
    <property type="project" value="UniProtKB-KW"/>
</dbReference>
<dbReference type="PANTHER" id="PTHR30249">
    <property type="entry name" value="PUTATIVE SEROTONIN TRANSPORTER"/>
    <property type="match status" value="1"/>
</dbReference>
<keyword evidence="4 5" id="KW-0472">Membrane</keyword>
<evidence type="ECO:0000256" key="3">
    <source>
        <dbReference type="ARBA" id="ARBA00022989"/>
    </source>
</evidence>
<evidence type="ECO:0000256" key="2">
    <source>
        <dbReference type="ARBA" id="ARBA00022692"/>
    </source>
</evidence>
<keyword evidence="6" id="KW-0378">Hydrolase</keyword>
<dbReference type="RefSeq" id="WP_132701915.1">
    <property type="nucleotide sequence ID" value="NZ_SLZR01000009.1"/>
</dbReference>
<feature type="transmembrane region" description="Helical" evidence="5">
    <location>
        <begin position="33"/>
        <end position="51"/>
    </location>
</feature>
<dbReference type="GO" id="GO:0016020">
    <property type="term" value="C:membrane"/>
    <property type="evidence" value="ECO:0007669"/>
    <property type="project" value="UniProtKB-SubCell"/>
</dbReference>
<evidence type="ECO:0000313" key="7">
    <source>
        <dbReference type="Proteomes" id="UP000295793"/>
    </source>
</evidence>
<keyword evidence="2 5" id="KW-0812">Transmembrane</keyword>
<evidence type="ECO:0000256" key="5">
    <source>
        <dbReference type="SAM" id="Phobius"/>
    </source>
</evidence>
<accession>A0A4R3I3K0</accession>
<dbReference type="EMBL" id="SLZR01000009">
    <property type="protein sequence ID" value="TCS40405.1"/>
    <property type="molecule type" value="Genomic_DNA"/>
</dbReference>
<proteinExistence type="predicted"/>
<gene>
    <name evidence="6" type="ORF">BCF53_109114</name>
</gene>
<dbReference type="Proteomes" id="UP000295793">
    <property type="component" value="Unassembled WGS sequence"/>
</dbReference>
<protein>
    <submittedName>
        <fullName evidence="6">Putative murein hydrolase (TIGR00659 family)</fullName>
    </submittedName>
</protein>
<dbReference type="Pfam" id="PF04172">
    <property type="entry name" value="LrgB"/>
    <property type="match status" value="1"/>
</dbReference>